<dbReference type="AlphaFoldDB" id="A0A1P8EFU1"/>
<protein>
    <submittedName>
        <fullName evidence="2">Uncharacterized protein</fullName>
    </submittedName>
</protein>
<evidence type="ECO:0000313" key="3">
    <source>
        <dbReference type="Proteomes" id="UP000185674"/>
    </source>
</evidence>
<dbReference type="STRING" id="487316.BEN76_03170"/>
<proteinExistence type="predicted"/>
<feature type="transmembrane region" description="Helical" evidence="1">
    <location>
        <begin position="21"/>
        <end position="37"/>
    </location>
</feature>
<gene>
    <name evidence="2" type="ORF">BEN76_03170</name>
</gene>
<dbReference type="RefSeq" id="WP_076032233.1">
    <property type="nucleotide sequence ID" value="NZ_CP016896.1"/>
</dbReference>
<accession>A0A1P8EFU1</accession>
<dbReference type="Proteomes" id="UP000185674">
    <property type="component" value="Chromosome"/>
</dbReference>
<feature type="transmembrane region" description="Helical" evidence="1">
    <location>
        <begin position="112"/>
        <end position="137"/>
    </location>
</feature>
<dbReference type="EMBL" id="CP016896">
    <property type="protein sequence ID" value="APV35073.1"/>
    <property type="molecule type" value="Genomic_DNA"/>
</dbReference>
<evidence type="ECO:0000313" key="2">
    <source>
        <dbReference type="EMBL" id="APV35073.1"/>
    </source>
</evidence>
<feature type="transmembrane region" description="Helical" evidence="1">
    <location>
        <begin position="49"/>
        <end position="70"/>
    </location>
</feature>
<evidence type="ECO:0000256" key="1">
    <source>
        <dbReference type="SAM" id="Phobius"/>
    </source>
</evidence>
<reference evidence="2 3" key="1">
    <citation type="submission" date="2016-08" db="EMBL/GenBank/DDBJ databases">
        <title>Complete genome sequence of Acinetobacter baylyi strain GFJ2.</title>
        <authorList>
            <person name="Tabata M."/>
            <person name="Kuboki S."/>
            <person name="Gibu N."/>
            <person name="Kinouchi Y."/>
            <person name="Vangnai A."/>
            <person name="Kasai D."/>
            <person name="Fukuda M."/>
        </authorList>
    </citation>
    <scope>NUCLEOTIDE SEQUENCE [LARGE SCALE GENOMIC DNA]</scope>
    <source>
        <strain evidence="2 3">GFJ2</strain>
    </source>
</reference>
<dbReference type="KEGG" id="asol:BEN76_03170"/>
<sequence>MSNYQNGVEISKQVVELSGKVAFMLITASTASIGYILTQIKNEVWSMHIYFALYAVTLLAVSFIFGYKYLDKRISMMHINSILLQTINDKDINEQRTKLLDDLEKGVPKLRLYASIQFITFISGALVYGIYVFFGIFDKIK</sequence>
<organism evidence="2 3">
    <name type="scientific">Acinetobacter soli</name>
    <dbReference type="NCBI Taxonomy" id="487316"/>
    <lineage>
        <taxon>Bacteria</taxon>
        <taxon>Pseudomonadati</taxon>
        <taxon>Pseudomonadota</taxon>
        <taxon>Gammaproteobacteria</taxon>
        <taxon>Moraxellales</taxon>
        <taxon>Moraxellaceae</taxon>
        <taxon>Acinetobacter</taxon>
    </lineage>
</organism>
<keyword evidence="1" id="KW-1133">Transmembrane helix</keyword>
<keyword evidence="1" id="KW-0472">Membrane</keyword>
<keyword evidence="1" id="KW-0812">Transmembrane</keyword>
<name>A0A1P8EFU1_9GAMM</name>